<feature type="transmembrane region" description="Helical" evidence="1">
    <location>
        <begin position="628"/>
        <end position="647"/>
    </location>
</feature>
<sequence length="661" mass="69878">MTLITRATWALLLTLTFATVLLVPRQVEYTFPAESTCQFIITETGVSPSELLELSEQHDVEFVQLLMTTDTMGLNSEPLATNVIEILGHDPDDYIRPPLTPMFAEAPIVYAGSHAQDSALGAWHVIGREANVYHALDAVQAQWSHAIQSSRVLVPGTATEMMLHAPLGRALLLALATHAVVTASAVLTRPAPWRSSLLSGRSRARLLIHLMRLGLVSVSTWVLIPLGALGLAIVYDVYANALLSVHRLMTELIVVAALAALSATAVGITIGWGVLARTSRGRGAGSSALAPRVRTVLGALLCVVAVSMTWSFASSSSTAVTGILQDQSLRRQAQAQNSLPAAYSLSIRTASEPTYDSLMPRIGAFVNDLETSGSLVLAWAIPDGTTPDASGPPTLYLNNAAATHYGLGTVSPTEMALYRPRQDADDDANLSSQLSRNAAFEAQLGGSVATPTVSIHDLEQTTAHLPQSLPEISFFLGATATTTSDCLIVVVPDGYFAPTNYLSALSQGAALVTADTQEELLNDLSAHRLAGLVARVDAVGGGHTATIGLSTHRFVLDVLVLAASGAAAVVSTSVATRSWVQVHRRQQQIGRLFGGRTGLMVRLVPLVLVLIELVVLALHSLLTPDAPVAITHAVCATALTAAAVIAYRQATGHHLTRTRHD</sequence>
<protein>
    <submittedName>
        <fullName evidence="2">Uncharacterized protein</fullName>
    </submittedName>
</protein>
<feature type="transmembrane region" description="Helical" evidence="1">
    <location>
        <begin position="170"/>
        <end position="189"/>
    </location>
</feature>
<proteinExistence type="predicted"/>
<evidence type="ECO:0000313" key="2">
    <source>
        <dbReference type="EMBL" id="QPL04626.1"/>
    </source>
</evidence>
<feature type="transmembrane region" description="Helical" evidence="1">
    <location>
        <begin position="601"/>
        <end position="622"/>
    </location>
</feature>
<dbReference type="RefSeq" id="WP_166854785.1">
    <property type="nucleotide sequence ID" value="NZ_CP063989.1"/>
</dbReference>
<dbReference type="Proteomes" id="UP000594637">
    <property type="component" value="Chromosome"/>
</dbReference>
<feature type="transmembrane region" description="Helical" evidence="1">
    <location>
        <begin position="253"/>
        <end position="275"/>
    </location>
</feature>
<evidence type="ECO:0000313" key="3">
    <source>
        <dbReference type="Proteomes" id="UP000594637"/>
    </source>
</evidence>
<evidence type="ECO:0000256" key="1">
    <source>
        <dbReference type="SAM" id="Phobius"/>
    </source>
</evidence>
<feature type="transmembrane region" description="Helical" evidence="1">
    <location>
        <begin position="558"/>
        <end position="580"/>
    </location>
</feature>
<keyword evidence="3" id="KW-1185">Reference proteome</keyword>
<accession>A0A7T0PUW5</accession>
<dbReference type="AlphaFoldDB" id="A0A7T0PUW5"/>
<dbReference type="EMBL" id="CP063989">
    <property type="protein sequence ID" value="QPL04626.1"/>
    <property type="molecule type" value="Genomic_DNA"/>
</dbReference>
<feature type="transmembrane region" description="Helical" evidence="1">
    <location>
        <begin position="296"/>
        <end position="313"/>
    </location>
</feature>
<organism evidence="2 3">
    <name type="scientific">Actinomyces respiraculi</name>
    <dbReference type="NCBI Taxonomy" id="2744574"/>
    <lineage>
        <taxon>Bacteria</taxon>
        <taxon>Bacillati</taxon>
        <taxon>Actinomycetota</taxon>
        <taxon>Actinomycetes</taxon>
        <taxon>Actinomycetales</taxon>
        <taxon>Actinomycetaceae</taxon>
        <taxon>Actinomyces</taxon>
    </lineage>
</organism>
<name>A0A7T0PUW5_9ACTO</name>
<feature type="transmembrane region" description="Helical" evidence="1">
    <location>
        <begin position="210"/>
        <end position="233"/>
    </location>
</feature>
<keyword evidence="1" id="KW-0812">Transmembrane</keyword>
<keyword evidence="1" id="KW-1133">Transmembrane helix</keyword>
<dbReference type="KEGG" id="arep:ID810_07420"/>
<keyword evidence="1" id="KW-0472">Membrane</keyword>
<reference evidence="2 3" key="1">
    <citation type="submission" date="2020-11" db="EMBL/GenBank/DDBJ databases">
        <title>Actinomyces sp. ZJ750.</title>
        <authorList>
            <person name="Zhou J."/>
        </authorList>
    </citation>
    <scope>NUCLEOTIDE SEQUENCE [LARGE SCALE GENOMIC DNA]</scope>
    <source>
        <strain evidence="2 3">ZJ750</strain>
    </source>
</reference>
<gene>
    <name evidence="2" type="ORF">ID810_07420</name>
</gene>